<evidence type="ECO:0000256" key="1">
    <source>
        <dbReference type="ARBA" id="ARBA00022452"/>
    </source>
</evidence>
<organism evidence="8 9">
    <name type="scientific">Tenebrionibacter intestinalis</name>
    <dbReference type="NCBI Taxonomy" id="2799638"/>
    <lineage>
        <taxon>Bacteria</taxon>
        <taxon>Pseudomonadati</taxon>
        <taxon>Pseudomonadota</taxon>
        <taxon>Gammaproteobacteria</taxon>
        <taxon>Enterobacterales</taxon>
        <taxon>Enterobacteriaceae</taxon>
        <taxon>Tenebrionibacter/Tenebrionicola group</taxon>
        <taxon>Tenebrionibacter</taxon>
    </lineage>
</organism>
<feature type="domain" description="ShlB POTRA" evidence="7">
    <location>
        <begin position="161"/>
        <end position="197"/>
    </location>
</feature>
<feature type="chain" id="PRO_5035438314" evidence="4">
    <location>
        <begin position="23"/>
        <end position="550"/>
    </location>
</feature>
<dbReference type="GO" id="GO:0008320">
    <property type="term" value="F:protein transmembrane transporter activity"/>
    <property type="evidence" value="ECO:0007669"/>
    <property type="project" value="TreeGrafter"/>
</dbReference>
<dbReference type="InterPro" id="IPR035251">
    <property type="entry name" value="ShlB_POTRA"/>
</dbReference>
<evidence type="ECO:0000259" key="6">
    <source>
        <dbReference type="Pfam" id="PF08479"/>
    </source>
</evidence>
<dbReference type="InterPro" id="IPR027282">
    <property type="entry name" value="TPS"/>
</dbReference>
<evidence type="ECO:0000259" key="7">
    <source>
        <dbReference type="Pfam" id="PF17287"/>
    </source>
</evidence>
<sequence length="550" mass="62089">MKNEIKLLALILICFSTLPVNAQDDLSRFVKTQEEIDKNTRHENRVSKKDVFADKKADGPGELVLPKEENCFVINNIILEDDFLQDRKLNKLLSQADGQCVGSEGIRVLATYVQDYIINAGYVTTRVEVPDQDLSTKQLRLRIAAGKINKILITGGNVRQWILPFNQGDILNLRDIEQGLEVLQRIPGVDVKINIAPDEKINYSDIVINMAPGKKWNLRTWMNSWGDKSTGKVLAGVAGYLYNQARMNDIFYTSVSSDASRGDGSYKNVSVYYSVPWGYWDYELFFSNSKTSQGLNIEKYKFNYVGKNRYLSFKGARTFYRDQNKKLSASVELIKRDVAYRLDDIELALQKRDMFNTKLALRYKQNFPGAMLDGALSYQRFVPWLGAKYTPDMASGDVSQQSHIINLDVNYIKLFNIKSLNGYYDMKFSAQYSPDALTLQDQFSIGNRWSVRGFEYSGGLNGNKGFYVQNNVNFATGIPGLEWYAGVDYGQIAGAAKGAYSDNKLMGAATGFKGNIKSFSYDVSLSTPLLYPDELEVDKATASFNVSWQL</sequence>
<keyword evidence="1" id="KW-0472">Membrane</keyword>
<dbReference type="Pfam" id="PF03865">
    <property type="entry name" value="ShlB"/>
    <property type="match status" value="1"/>
</dbReference>
<dbReference type="PANTHER" id="PTHR34597">
    <property type="entry name" value="SLR1661 PROTEIN"/>
    <property type="match status" value="1"/>
</dbReference>
<accession>A0A8K0V6U7</accession>
<reference evidence="8" key="1">
    <citation type="submission" date="2021-01" db="EMBL/GenBank/DDBJ databases">
        <title>Intestinitalea alba gen. nov., sp. nov., a novel genus of the family Enterobacteriaceae, isolated from the gut of the plastic-eating mealworm Tenebrio molitor L.</title>
        <authorList>
            <person name="Yang Y."/>
        </authorList>
    </citation>
    <scope>NUCLEOTIDE SEQUENCE</scope>
    <source>
        <strain evidence="8">BIT-L3</strain>
    </source>
</reference>
<keyword evidence="3" id="KW-0998">Cell outer membrane</keyword>
<dbReference type="PIRSF" id="PIRSF029745">
    <property type="entry name" value="FhaC"/>
    <property type="match status" value="1"/>
</dbReference>
<dbReference type="GO" id="GO:0046819">
    <property type="term" value="P:protein secretion by the type V secretion system"/>
    <property type="evidence" value="ECO:0007669"/>
    <property type="project" value="TreeGrafter"/>
</dbReference>
<dbReference type="InterPro" id="IPR005565">
    <property type="entry name" value="Hemolysn_activator_HlyB_C"/>
</dbReference>
<evidence type="ECO:0000256" key="3">
    <source>
        <dbReference type="ARBA" id="ARBA00023237"/>
    </source>
</evidence>
<evidence type="ECO:0000256" key="4">
    <source>
        <dbReference type="SAM" id="SignalP"/>
    </source>
</evidence>
<feature type="domain" description="Haemolysin activator HlyB C-terminal" evidence="5">
    <location>
        <begin position="203"/>
        <end position="514"/>
    </location>
</feature>
<evidence type="ECO:0000256" key="2">
    <source>
        <dbReference type="ARBA" id="ARBA00022692"/>
    </source>
</evidence>
<dbReference type="GO" id="GO:0098046">
    <property type="term" value="C:type V protein secretion system complex"/>
    <property type="evidence" value="ECO:0007669"/>
    <property type="project" value="TreeGrafter"/>
</dbReference>
<keyword evidence="2" id="KW-0812">Transmembrane</keyword>
<keyword evidence="9" id="KW-1185">Reference proteome</keyword>
<evidence type="ECO:0000313" key="8">
    <source>
        <dbReference type="EMBL" id="MBK4715272.1"/>
    </source>
</evidence>
<dbReference type="Pfam" id="PF17287">
    <property type="entry name" value="POTRA_3"/>
    <property type="match status" value="1"/>
</dbReference>
<feature type="domain" description="Polypeptide-transport-associated ShlB-type" evidence="6">
    <location>
        <begin position="72"/>
        <end position="146"/>
    </location>
</feature>
<name>A0A8K0V6U7_9ENTR</name>
<dbReference type="Gene3D" id="2.40.160.50">
    <property type="entry name" value="membrane protein fhac: a member of the omp85/tpsb transporter family"/>
    <property type="match status" value="1"/>
</dbReference>
<keyword evidence="4" id="KW-0732">Signal</keyword>
<feature type="signal peptide" evidence="4">
    <location>
        <begin position="1"/>
        <end position="22"/>
    </location>
</feature>
<evidence type="ECO:0000259" key="5">
    <source>
        <dbReference type="Pfam" id="PF03865"/>
    </source>
</evidence>
<dbReference type="Gene3D" id="3.10.20.310">
    <property type="entry name" value="membrane protein fhac"/>
    <property type="match status" value="1"/>
</dbReference>
<gene>
    <name evidence="8" type="ORF">JJB97_08005</name>
</gene>
<comment type="caution">
    <text evidence="8">The sequence shown here is derived from an EMBL/GenBank/DDBJ whole genome shotgun (WGS) entry which is preliminary data.</text>
</comment>
<evidence type="ECO:0000313" key="9">
    <source>
        <dbReference type="Proteomes" id="UP000659047"/>
    </source>
</evidence>
<dbReference type="AlphaFoldDB" id="A0A8K0V6U7"/>
<dbReference type="EMBL" id="JAEPBH010000017">
    <property type="protein sequence ID" value="MBK4715272.1"/>
    <property type="molecule type" value="Genomic_DNA"/>
</dbReference>
<dbReference type="RefSeq" id="WP_238713508.1">
    <property type="nucleotide sequence ID" value="NZ_JAEPBH010000017.1"/>
</dbReference>
<dbReference type="Proteomes" id="UP000659047">
    <property type="component" value="Unassembled WGS sequence"/>
</dbReference>
<proteinExistence type="predicted"/>
<dbReference type="InterPro" id="IPR013686">
    <property type="entry name" value="Polypept-transport_assoc_ShlB"/>
</dbReference>
<keyword evidence="1" id="KW-1134">Transmembrane beta strand</keyword>
<dbReference type="InterPro" id="IPR051544">
    <property type="entry name" value="TPS_OM_transporter"/>
</dbReference>
<protein>
    <submittedName>
        <fullName evidence="8">ShlB/FhaC/HecB family hemolysin secretion/activation protein</fullName>
    </submittedName>
</protein>
<dbReference type="PANTHER" id="PTHR34597:SF3">
    <property type="entry name" value="OUTER MEMBRANE TRANSPORTER CDIB"/>
    <property type="match status" value="1"/>
</dbReference>
<dbReference type="Pfam" id="PF08479">
    <property type="entry name" value="POTRA_2"/>
    <property type="match status" value="1"/>
</dbReference>